<dbReference type="Pfam" id="PF00126">
    <property type="entry name" value="HTH_1"/>
    <property type="match status" value="1"/>
</dbReference>
<evidence type="ECO:0000256" key="3">
    <source>
        <dbReference type="ARBA" id="ARBA00023125"/>
    </source>
</evidence>
<dbReference type="InterPro" id="IPR036390">
    <property type="entry name" value="WH_DNA-bd_sf"/>
</dbReference>
<dbReference type="PROSITE" id="PS50931">
    <property type="entry name" value="HTH_LYSR"/>
    <property type="match status" value="1"/>
</dbReference>
<dbReference type="RefSeq" id="WP_382397657.1">
    <property type="nucleotide sequence ID" value="NZ_JBHSWH010000001.1"/>
</dbReference>
<name>A0ABW2AAL8_9MICO</name>
<comment type="caution">
    <text evidence="6">The sequence shown here is derived from an EMBL/GenBank/DDBJ whole genome shotgun (WGS) entry which is preliminary data.</text>
</comment>
<evidence type="ECO:0000256" key="1">
    <source>
        <dbReference type="ARBA" id="ARBA00009437"/>
    </source>
</evidence>
<evidence type="ECO:0000313" key="7">
    <source>
        <dbReference type="Proteomes" id="UP001596298"/>
    </source>
</evidence>
<protein>
    <submittedName>
        <fullName evidence="6">LysR family transcriptional regulator</fullName>
    </submittedName>
</protein>
<comment type="similarity">
    <text evidence="1">Belongs to the LysR transcriptional regulatory family.</text>
</comment>
<evidence type="ECO:0000256" key="2">
    <source>
        <dbReference type="ARBA" id="ARBA00023015"/>
    </source>
</evidence>
<evidence type="ECO:0000256" key="4">
    <source>
        <dbReference type="ARBA" id="ARBA00023163"/>
    </source>
</evidence>
<dbReference type="SUPFAM" id="SSF46785">
    <property type="entry name" value="Winged helix' DNA-binding domain"/>
    <property type="match status" value="1"/>
</dbReference>
<feature type="domain" description="HTH lysR-type" evidence="5">
    <location>
        <begin position="2"/>
        <end position="59"/>
    </location>
</feature>
<keyword evidence="4" id="KW-0804">Transcription</keyword>
<dbReference type="InterPro" id="IPR000847">
    <property type="entry name" value="LysR_HTH_N"/>
</dbReference>
<organism evidence="6 7">
    <name type="scientific">Flexivirga alba</name>
    <dbReference type="NCBI Taxonomy" id="702742"/>
    <lineage>
        <taxon>Bacteria</taxon>
        <taxon>Bacillati</taxon>
        <taxon>Actinomycetota</taxon>
        <taxon>Actinomycetes</taxon>
        <taxon>Micrococcales</taxon>
        <taxon>Dermacoccaceae</taxon>
        <taxon>Flexivirga</taxon>
    </lineage>
</organism>
<keyword evidence="3" id="KW-0238">DNA-binding</keyword>
<dbReference type="Proteomes" id="UP001596298">
    <property type="component" value="Unassembled WGS sequence"/>
</dbReference>
<accession>A0ABW2AAL8</accession>
<dbReference type="EMBL" id="JBHSWH010000001">
    <property type="protein sequence ID" value="MFC6703900.1"/>
    <property type="molecule type" value="Genomic_DNA"/>
</dbReference>
<reference evidence="7" key="1">
    <citation type="journal article" date="2019" name="Int. J. Syst. Evol. Microbiol.">
        <title>The Global Catalogue of Microorganisms (GCM) 10K type strain sequencing project: providing services to taxonomists for standard genome sequencing and annotation.</title>
        <authorList>
            <consortium name="The Broad Institute Genomics Platform"/>
            <consortium name="The Broad Institute Genome Sequencing Center for Infectious Disease"/>
            <person name="Wu L."/>
            <person name="Ma J."/>
        </authorList>
    </citation>
    <scope>NUCLEOTIDE SEQUENCE [LARGE SCALE GENOMIC DNA]</scope>
    <source>
        <strain evidence="7">CCUG 58127</strain>
    </source>
</reference>
<gene>
    <name evidence="6" type="ORF">ACFQDH_01080</name>
</gene>
<keyword evidence="2" id="KW-0805">Transcription regulation</keyword>
<dbReference type="Gene3D" id="1.10.10.10">
    <property type="entry name" value="Winged helix-like DNA-binding domain superfamily/Winged helix DNA-binding domain"/>
    <property type="match status" value="1"/>
</dbReference>
<sequence>MLDLRQFAVLHAVREGGSLSRAAAELRLSVPTVTHHLDALERHLGARLVNRGPRGATLTALGAMFADDVDDVLGRLELATRKVDDAREAGAVTLRIGTFSSAGSRLLPEALNQLSAATPVFLEIEEGEPTSLAGKVRAGELHAALVYDLEGDPALDHPELTRQELDIEPLTVITAAGSELADQSVDFAELASQPWIRSRDRAGAAERQLVRLAAAAGFHPRTLTRTDDYTMVHGLVAGELGLALISSASIDPRFAVAAVRVQQPLGARRIAYVTPADRPTPASLRLGEILARHTSLDQL</sequence>
<proteinExistence type="inferred from homology"/>
<dbReference type="SUPFAM" id="SSF53850">
    <property type="entry name" value="Periplasmic binding protein-like II"/>
    <property type="match status" value="1"/>
</dbReference>
<evidence type="ECO:0000313" key="6">
    <source>
        <dbReference type="EMBL" id="MFC6703900.1"/>
    </source>
</evidence>
<dbReference type="Pfam" id="PF03466">
    <property type="entry name" value="LysR_substrate"/>
    <property type="match status" value="1"/>
</dbReference>
<dbReference type="PANTHER" id="PTHR30346">
    <property type="entry name" value="TRANSCRIPTIONAL DUAL REGULATOR HCAR-RELATED"/>
    <property type="match status" value="1"/>
</dbReference>
<dbReference type="Gene3D" id="3.40.190.10">
    <property type="entry name" value="Periplasmic binding protein-like II"/>
    <property type="match status" value="2"/>
</dbReference>
<keyword evidence="7" id="KW-1185">Reference proteome</keyword>
<dbReference type="PANTHER" id="PTHR30346:SF29">
    <property type="entry name" value="LYSR SUBSTRATE-BINDING"/>
    <property type="match status" value="1"/>
</dbReference>
<evidence type="ECO:0000259" key="5">
    <source>
        <dbReference type="PROSITE" id="PS50931"/>
    </source>
</evidence>
<dbReference type="InterPro" id="IPR005119">
    <property type="entry name" value="LysR_subst-bd"/>
</dbReference>
<dbReference type="InterPro" id="IPR036388">
    <property type="entry name" value="WH-like_DNA-bd_sf"/>
</dbReference>